<evidence type="ECO:0000259" key="1">
    <source>
        <dbReference type="Pfam" id="PF03551"/>
    </source>
</evidence>
<dbReference type="Proteomes" id="UP000095552">
    <property type="component" value="Unassembled WGS sequence"/>
</dbReference>
<dbReference type="AlphaFoldDB" id="A0A1E5SKA9"/>
<reference evidence="2 3" key="1">
    <citation type="submission" date="2016-08" db="EMBL/GenBank/DDBJ databases">
        <title>Draft genome of Fabibacter sp. strain SK-8.</title>
        <authorList>
            <person name="Wong S.-K."/>
            <person name="Hamasaki K."/>
            <person name="Yoshizawa S."/>
        </authorList>
    </citation>
    <scope>NUCLEOTIDE SEQUENCE [LARGE SCALE GENOMIC DNA]</scope>
    <source>
        <strain evidence="2 3">SK-8</strain>
    </source>
</reference>
<sequence length="114" mass="12858">MKGSNLGEFQELALLTILVLGDEAYGVTIKREINKNVKRAISRGALHTALSRLEEKGYLKSKQGEASTERGGRPKRYYEVTNKGKSALHEAREVRDNLWNKIPSVRLELQYALS</sequence>
<dbReference type="Gene3D" id="1.10.10.10">
    <property type="entry name" value="Winged helix-like DNA-binding domain superfamily/Winged helix DNA-binding domain"/>
    <property type="match status" value="1"/>
</dbReference>
<name>A0A1E5SKA9_9BACT</name>
<gene>
    <name evidence="2" type="ORF">BFP71_08165</name>
</gene>
<dbReference type="Pfam" id="PF03551">
    <property type="entry name" value="PadR"/>
    <property type="match status" value="1"/>
</dbReference>
<protein>
    <submittedName>
        <fullName evidence="2">PadR family transcriptional regulator</fullName>
    </submittedName>
</protein>
<dbReference type="InterPro" id="IPR052509">
    <property type="entry name" value="Metal_resp_DNA-bind_regulator"/>
</dbReference>
<dbReference type="InterPro" id="IPR005149">
    <property type="entry name" value="Tscrpt_reg_PadR_N"/>
</dbReference>
<evidence type="ECO:0000313" key="3">
    <source>
        <dbReference type="Proteomes" id="UP000095552"/>
    </source>
</evidence>
<dbReference type="InterPro" id="IPR036388">
    <property type="entry name" value="WH-like_DNA-bd_sf"/>
</dbReference>
<proteinExistence type="predicted"/>
<dbReference type="SUPFAM" id="SSF46785">
    <property type="entry name" value="Winged helix' DNA-binding domain"/>
    <property type="match status" value="1"/>
</dbReference>
<dbReference type="PANTHER" id="PTHR33169">
    <property type="entry name" value="PADR-FAMILY TRANSCRIPTIONAL REGULATOR"/>
    <property type="match status" value="1"/>
</dbReference>
<accession>A0A1E5SKA9</accession>
<dbReference type="OrthoDB" id="982587at2"/>
<dbReference type="STRING" id="1563681.BFP71_08165"/>
<dbReference type="RefSeq" id="WP_069835005.1">
    <property type="nucleotide sequence ID" value="NZ_MDGQ01000005.1"/>
</dbReference>
<organism evidence="2 3">
    <name type="scientific">Roseivirga misakiensis</name>
    <dbReference type="NCBI Taxonomy" id="1563681"/>
    <lineage>
        <taxon>Bacteria</taxon>
        <taxon>Pseudomonadati</taxon>
        <taxon>Bacteroidota</taxon>
        <taxon>Cytophagia</taxon>
        <taxon>Cytophagales</taxon>
        <taxon>Roseivirgaceae</taxon>
        <taxon>Roseivirga</taxon>
    </lineage>
</organism>
<dbReference type="InterPro" id="IPR036390">
    <property type="entry name" value="WH_DNA-bd_sf"/>
</dbReference>
<dbReference type="EMBL" id="MDGQ01000005">
    <property type="protein sequence ID" value="OEJ99543.1"/>
    <property type="molecule type" value="Genomic_DNA"/>
</dbReference>
<evidence type="ECO:0000313" key="2">
    <source>
        <dbReference type="EMBL" id="OEJ99543.1"/>
    </source>
</evidence>
<feature type="domain" description="Transcription regulator PadR N-terminal" evidence="1">
    <location>
        <begin position="15"/>
        <end position="90"/>
    </location>
</feature>
<dbReference type="PANTHER" id="PTHR33169:SF14">
    <property type="entry name" value="TRANSCRIPTIONAL REGULATOR RV3488"/>
    <property type="match status" value="1"/>
</dbReference>
<comment type="caution">
    <text evidence="2">The sequence shown here is derived from an EMBL/GenBank/DDBJ whole genome shotgun (WGS) entry which is preliminary data.</text>
</comment>
<keyword evidence="3" id="KW-1185">Reference proteome</keyword>